<protein>
    <recommendedName>
        <fullName evidence="7">GH26 domain-containing protein</fullName>
    </recommendedName>
</protein>
<dbReference type="PROSITE" id="PS51257">
    <property type="entry name" value="PROKAR_LIPOPROTEIN"/>
    <property type="match status" value="1"/>
</dbReference>
<feature type="compositionally biased region" description="Low complexity" evidence="5">
    <location>
        <begin position="29"/>
        <end position="49"/>
    </location>
</feature>
<keyword evidence="2" id="KW-0378">Hydrolase</keyword>
<keyword evidence="6" id="KW-0732">Signal</keyword>
<sequence length="411" mass="43830">MPRLRAGLLALGTALGTALVLTLASCSASPDDAAAPSSDPSTGGTTSSDDGGGGDVSTCEVRRPLGPDSGAWLGVSLDWDHDTPAKYAARLGEHPAAVVSSASMPLTDADVDNVDGAARLAAEQGAVLLLTLEPNDGLRAVDSAAVDALVKALQDWNAAGAPVVVRFGPDMNGSWYPWGQQPKRFKRAFRAVADAVHADVPGSATMWAPAYGGGYPFVGGQYEAIPGGRAAVSLDRDLVGDLGPEDDPYAPYYPGDEAVDWVGMSLFHWGTVYPWGENEPPARGKLVAQLRGRYAAGGVDERRTPDFYRLYGERRGKPVALVETAALYAPGNEGATETRVKSGWIRQVLAPDLLDRLPQLKLVDWFEWNRYEQEIGGRVDWTATRRPAVRQTYRDALPGWAVFGDPDAPRC</sequence>
<evidence type="ECO:0000256" key="6">
    <source>
        <dbReference type="SAM" id="SignalP"/>
    </source>
</evidence>
<comment type="similarity">
    <text evidence="1 4">Belongs to the glycosyl hydrolase 26 family.</text>
</comment>
<dbReference type="PROSITE" id="PS51764">
    <property type="entry name" value="GH26"/>
    <property type="match status" value="1"/>
</dbReference>
<feature type="signal peptide" evidence="6">
    <location>
        <begin position="1"/>
        <end position="28"/>
    </location>
</feature>
<evidence type="ECO:0000256" key="1">
    <source>
        <dbReference type="ARBA" id="ARBA00007754"/>
    </source>
</evidence>
<feature type="domain" description="GH26" evidence="7">
    <location>
        <begin position="56"/>
        <end position="411"/>
    </location>
</feature>
<evidence type="ECO:0000256" key="2">
    <source>
        <dbReference type="ARBA" id="ARBA00022801"/>
    </source>
</evidence>
<feature type="chain" id="PRO_5039245084" description="GH26 domain-containing protein" evidence="6">
    <location>
        <begin position="29"/>
        <end position="411"/>
    </location>
</feature>
<dbReference type="GO" id="GO:0006080">
    <property type="term" value="P:substituted mannan metabolic process"/>
    <property type="evidence" value="ECO:0007669"/>
    <property type="project" value="InterPro"/>
</dbReference>
<dbReference type="RefSeq" id="WP_129984859.1">
    <property type="nucleotide sequence ID" value="NZ_SDPU01000001.1"/>
</dbReference>
<evidence type="ECO:0000256" key="5">
    <source>
        <dbReference type="SAM" id="MobiDB-lite"/>
    </source>
</evidence>
<evidence type="ECO:0000256" key="3">
    <source>
        <dbReference type="ARBA" id="ARBA00023295"/>
    </source>
</evidence>
<dbReference type="PANTHER" id="PTHR40079">
    <property type="entry name" value="MANNAN ENDO-1,4-BETA-MANNOSIDASE E-RELATED"/>
    <property type="match status" value="1"/>
</dbReference>
<dbReference type="Proteomes" id="UP000291189">
    <property type="component" value="Unassembled WGS sequence"/>
</dbReference>
<evidence type="ECO:0000313" key="8">
    <source>
        <dbReference type="EMBL" id="RYU15576.1"/>
    </source>
</evidence>
<dbReference type="InterPro" id="IPR022790">
    <property type="entry name" value="GH26_dom"/>
</dbReference>
<dbReference type="GO" id="GO:0016985">
    <property type="term" value="F:mannan endo-1,4-beta-mannosidase activity"/>
    <property type="evidence" value="ECO:0007669"/>
    <property type="project" value="InterPro"/>
</dbReference>
<comment type="caution">
    <text evidence="4">Lacks conserved residue(s) required for the propagation of feature annotation.</text>
</comment>
<gene>
    <name evidence="8" type="ORF">ETU37_00190</name>
</gene>
<accession>A0A4V1Z2U0</accession>
<dbReference type="AlphaFoldDB" id="A0A4V1Z2U0"/>
<dbReference type="OrthoDB" id="9816550at2"/>
<comment type="caution">
    <text evidence="8">The sequence shown here is derived from an EMBL/GenBank/DDBJ whole genome shotgun (WGS) entry which is preliminary data.</text>
</comment>
<dbReference type="EMBL" id="SDPU01000001">
    <property type="protein sequence ID" value="RYU15576.1"/>
    <property type="molecule type" value="Genomic_DNA"/>
</dbReference>
<keyword evidence="3" id="KW-0326">Glycosidase</keyword>
<evidence type="ECO:0000256" key="4">
    <source>
        <dbReference type="PROSITE-ProRule" id="PRU01100"/>
    </source>
</evidence>
<name>A0A4V1Z2U0_9ACTN</name>
<dbReference type="InterPro" id="IPR000805">
    <property type="entry name" value="Glyco_hydro_26"/>
</dbReference>
<reference evidence="8 9" key="1">
    <citation type="submission" date="2019-01" db="EMBL/GenBank/DDBJ databases">
        <title>Nocardioides guangzhouensis sp. nov., an actinobacterium isolated from soil.</title>
        <authorList>
            <person name="Fu Y."/>
            <person name="Cai Y."/>
            <person name="Lin Z."/>
            <person name="Chen P."/>
        </authorList>
    </citation>
    <scope>NUCLEOTIDE SEQUENCE [LARGE SCALE GENOMIC DNA]</scope>
    <source>
        <strain evidence="8 9">NBRC 105384</strain>
    </source>
</reference>
<dbReference type="InterPro" id="IPR017853">
    <property type="entry name" value="GH"/>
</dbReference>
<proteinExistence type="inferred from homology"/>
<keyword evidence="9" id="KW-1185">Reference proteome</keyword>
<evidence type="ECO:0000259" key="7">
    <source>
        <dbReference type="PROSITE" id="PS51764"/>
    </source>
</evidence>
<feature type="region of interest" description="Disordered" evidence="5">
    <location>
        <begin position="29"/>
        <end position="63"/>
    </location>
</feature>
<dbReference type="PANTHER" id="PTHR40079:SF4">
    <property type="entry name" value="GH26 DOMAIN-CONTAINING PROTEIN-RELATED"/>
    <property type="match status" value="1"/>
</dbReference>
<evidence type="ECO:0000313" key="9">
    <source>
        <dbReference type="Proteomes" id="UP000291189"/>
    </source>
</evidence>
<dbReference type="Gene3D" id="3.20.20.80">
    <property type="entry name" value="Glycosidases"/>
    <property type="match status" value="1"/>
</dbReference>
<organism evidence="8 9">
    <name type="scientific">Nocardioides iriomotensis</name>
    <dbReference type="NCBI Taxonomy" id="715784"/>
    <lineage>
        <taxon>Bacteria</taxon>
        <taxon>Bacillati</taxon>
        <taxon>Actinomycetota</taxon>
        <taxon>Actinomycetes</taxon>
        <taxon>Propionibacteriales</taxon>
        <taxon>Nocardioidaceae</taxon>
        <taxon>Nocardioides</taxon>
    </lineage>
</organism>
<dbReference type="SUPFAM" id="SSF51445">
    <property type="entry name" value="(Trans)glycosidases"/>
    <property type="match status" value="1"/>
</dbReference>